<dbReference type="CDD" id="cd16343">
    <property type="entry name" value="LMWPTP"/>
    <property type="match status" value="1"/>
</dbReference>
<accession>F2J0E3</accession>
<evidence type="ECO:0000256" key="4">
    <source>
        <dbReference type="ARBA" id="ARBA00022912"/>
    </source>
</evidence>
<dbReference type="AlphaFoldDB" id="F2J0E3"/>
<dbReference type="EMBL" id="CP002568">
    <property type="protein sequence ID" value="ADZ68677.1"/>
    <property type="molecule type" value="Genomic_DNA"/>
</dbReference>
<dbReference type="KEGG" id="pgv:SL003B_0239"/>
<gene>
    <name evidence="7" type="ordered locus">SL003B_0239</name>
</gene>
<evidence type="ECO:0000259" key="6">
    <source>
        <dbReference type="SMART" id="SM00226"/>
    </source>
</evidence>
<dbReference type="PATRIC" id="fig|991905.3.peg.243"/>
<dbReference type="Pfam" id="PF01451">
    <property type="entry name" value="LMWPc"/>
    <property type="match status" value="1"/>
</dbReference>
<name>F2J0E3_POLGS</name>
<dbReference type="STRING" id="991905.SL003B_0239"/>
<sequence>MFLKEDCMTAVLFVCLGNICRSPLAEGVFRHVAGQTLPGARLTIDSAGTGAWHVGNPPDPRSIAVARRHGIDISDLRARQVTRADFERFDLILAMDGDNLDALRRAAPHATRAEIRRFLAAPPRDVPDPYHGGPDRFAAVYRLIEEGARDLATRLARIAV</sequence>
<dbReference type="EC" id="3.1.3.48" evidence="2"/>
<feature type="domain" description="Phosphotyrosine protein phosphatase I" evidence="6">
    <location>
        <begin position="9"/>
        <end position="154"/>
    </location>
</feature>
<organism evidence="7 8">
    <name type="scientific">Polymorphum gilvum (strain LMG 25793 / CGMCC 1.9160 / SL003B-26A1)</name>
    <dbReference type="NCBI Taxonomy" id="991905"/>
    <lineage>
        <taxon>Bacteria</taxon>
        <taxon>Pseudomonadati</taxon>
        <taxon>Pseudomonadota</taxon>
        <taxon>Alphaproteobacteria</taxon>
        <taxon>Rhodobacterales</taxon>
        <taxon>Paracoccaceae</taxon>
        <taxon>Polymorphum</taxon>
    </lineage>
</organism>
<dbReference type="InterPro" id="IPR017867">
    <property type="entry name" value="Tyr_phospatase_low_mol_wt"/>
</dbReference>
<dbReference type="SMART" id="SM00226">
    <property type="entry name" value="LMWPc"/>
    <property type="match status" value="1"/>
</dbReference>
<dbReference type="PANTHER" id="PTHR11717:SF7">
    <property type="entry name" value="LOW MOLECULAR WEIGHT PHOSPHOTYROSINE PROTEIN PHOSPHATASE"/>
    <property type="match status" value="1"/>
</dbReference>
<dbReference type="GO" id="GO:0004725">
    <property type="term" value="F:protein tyrosine phosphatase activity"/>
    <property type="evidence" value="ECO:0007669"/>
    <property type="project" value="UniProtKB-EC"/>
</dbReference>
<evidence type="ECO:0000313" key="7">
    <source>
        <dbReference type="EMBL" id="ADZ68677.1"/>
    </source>
</evidence>
<reference evidence="7 8" key="1">
    <citation type="journal article" date="2011" name="J. Bacteriol.">
        <title>Complete genome sequence of Polymorphum gilvum SL003B-26A1T, a crude oil-degrading bacterium from oil-polluted saline soil.</title>
        <authorList>
            <person name="Li S.G."/>
            <person name="Tang Y.Q."/>
            <person name="Nie Y."/>
            <person name="Cai M."/>
            <person name="Wu X.L."/>
        </authorList>
    </citation>
    <scope>NUCLEOTIDE SEQUENCE [LARGE SCALE GENOMIC DNA]</scope>
    <source>
        <strain evidence="8">LMG 25793 / CGMCC 1.9160 / SL003B-26A1</strain>
    </source>
</reference>
<protein>
    <recommendedName>
        <fullName evidence="2">protein-tyrosine-phosphatase</fullName>
        <ecNumber evidence="2">3.1.3.48</ecNumber>
    </recommendedName>
</protein>
<keyword evidence="4" id="KW-0904">Protein phosphatase</keyword>
<feature type="active site" evidence="5">
    <location>
        <position position="21"/>
    </location>
</feature>
<dbReference type="Proteomes" id="UP000008130">
    <property type="component" value="Chromosome"/>
</dbReference>
<evidence type="ECO:0000256" key="1">
    <source>
        <dbReference type="ARBA" id="ARBA00011063"/>
    </source>
</evidence>
<dbReference type="eggNOG" id="COG0394">
    <property type="taxonomic scope" value="Bacteria"/>
</dbReference>
<feature type="active site" description="Nucleophile" evidence="5">
    <location>
        <position position="15"/>
    </location>
</feature>
<dbReference type="InterPro" id="IPR050438">
    <property type="entry name" value="LMW_PTPase"/>
</dbReference>
<dbReference type="InterPro" id="IPR036196">
    <property type="entry name" value="Ptyr_pPase_sf"/>
</dbReference>
<evidence type="ECO:0000256" key="3">
    <source>
        <dbReference type="ARBA" id="ARBA00022801"/>
    </source>
</evidence>
<dbReference type="Gene3D" id="3.40.50.2300">
    <property type="match status" value="1"/>
</dbReference>
<dbReference type="InterPro" id="IPR023485">
    <property type="entry name" value="Ptyr_pPase"/>
</dbReference>
<comment type="similarity">
    <text evidence="1">Belongs to the low molecular weight phosphotyrosine protein phosphatase family.</text>
</comment>
<dbReference type="PANTHER" id="PTHR11717">
    <property type="entry name" value="LOW MOLECULAR WEIGHT PROTEIN TYROSINE PHOSPHATASE"/>
    <property type="match status" value="1"/>
</dbReference>
<evidence type="ECO:0000313" key="8">
    <source>
        <dbReference type="Proteomes" id="UP000008130"/>
    </source>
</evidence>
<dbReference type="PRINTS" id="PR00719">
    <property type="entry name" value="LMWPTPASE"/>
</dbReference>
<dbReference type="SUPFAM" id="SSF52788">
    <property type="entry name" value="Phosphotyrosine protein phosphatases I"/>
    <property type="match status" value="1"/>
</dbReference>
<keyword evidence="8" id="KW-1185">Reference proteome</keyword>
<keyword evidence="3" id="KW-0378">Hydrolase</keyword>
<dbReference type="HOGENOM" id="CLU_071415_2_2_5"/>
<evidence type="ECO:0000256" key="5">
    <source>
        <dbReference type="PIRSR" id="PIRSR617867-1"/>
    </source>
</evidence>
<feature type="active site" description="Proton donor" evidence="5">
    <location>
        <position position="128"/>
    </location>
</feature>
<evidence type="ECO:0000256" key="2">
    <source>
        <dbReference type="ARBA" id="ARBA00013064"/>
    </source>
</evidence>
<proteinExistence type="inferred from homology"/>